<keyword evidence="3" id="KW-1185">Reference proteome</keyword>
<dbReference type="OrthoDB" id="36600at2759"/>
<organism evidence="2 3">
    <name type="scientific">Pseudo-nitzschia multistriata</name>
    <dbReference type="NCBI Taxonomy" id="183589"/>
    <lineage>
        <taxon>Eukaryota</taxon>
        <taxon>Sar</taxon>
        <taxon>Stramenopiles</taxon>
        <taxon>Ochrophyta</taxon>
        <taxon>Bacillariophyta</taxon>
        <taxon>Bacillariophyceae</taxon>
        <taxon>Bacillariophycidae</taxon>
        <taxon>Bacillariales</taxon>
        <taxon>Bacillariaceae</taxon>
        <taxon>Pseudo-nitzschia</taxon>
    </lineage>
</organism>
<dbReference type="AlphaFoldDB" id="A0A448YVV8"/>
<feature type="region of interest" description="Disordered" evidence="1">
    <location>
        <begin position="156"/>
        <end position="189"/>
    </location>
</feature>
<accession>A0A448YVV8</accession>
<protein>
    <submittedName>
        <fullName evidence="2">Uncharacterized protein</fullName>
    </submittedName>
</protein>
<evidence type="ECO:0000313" key="3">
    <source>
        <dbReference type="Proteomes" id="UP000291116"/>
    </source>
</evidence>
<evidence type="ECO:0000256" key="1">
    <source>
        <dbReference type="SAM" id="MobiDB-lite"/>
    </source>
</evidence>
<dbReference type="EMBL" id="CAACVS010000015">
    <property type="protein sequence ID" value="VEU33936.1"/>
    <property type="molecule type" value="Genomic_DNA"/>
</dbReference>
<sequence>MSEESKTPDGDYVMMGSGAATPGGAKMSMNIDDPNLSQEDKDHRLAIALQQEENAAVYAAHKDKHQKAVAANSNRTARSGTFTRLAAVRQKDHGMLSVPADYTTPNAYVKDTDYVAHQDKSESLAGMTPQQIADYQLAKELQKVEQVGAGTVQEMSKIQTEEEDEAKAQAHRVERSNYHINQHGLRKPF</sequence>
<name>A0A448YVV8_9STRA</name>
<gene>
    <name evidence="2" type="ORF">PSNMU_V1.4_AUG-EV-PASAV3_0006660</name>
</gene>
<dbReference type="Proteomes" id="UP000291116">
    <property type="component" value="Unassembled WGS sequence"/>
</dbReference>
<feature type="region of interest" description="Disordered" evidence="1">
    <location>
        <begin position="1"/>
        <end position="37"/>
    </location>
</feature>
<proteinExistence type="predicted"/>
<feature type="compositionally biased region" description="Basic and acidic residues" evidence="1">
    <location>
        <begin position="166"/>
        <end position="177"/>
    </location>
</feature>
<evidence type="ECO:0000313" key="2">
    <source>
        <dbReference type="EMBL" id="VEU33936.1"/>
    </source>
</evidence>
<reference evidence="2 3" key="1">
    <citation type="submission" date="2019-01" db="EMBL/GenBank/DDBJ databases">
        <authorList>
            <person name="Ferrante I. M."/>
        </authorList>
    </citation>
    <scope>NUCLEOTIDE SEQUENCE [LARGE SCALE GENOMIC DNA]</scope>
    <source>
        <strain evidence="2 3">B856</strain>
    </source>
</reference>